<keyword evidence="1" id="KW-0732">Signal</keyword>
<sequence>MTRYLLALTLLAATAANAQEGLTATQALVAFDSKNPVRPAASNLTIKVDNRATQLANLTAIPPGGAQVALLIDDGLRTSVAREMNNLRAFITGLPAGTEVYVGYMQNGTVFPGTGASGFTSNLAGVAQGIRIPSGIPGSSASPYFCLSEFVKNWPGRAENEVNPIRRGEGPVHKPRFVLMITNGVDPYNGSTSPLNQNSPYVDATVADAQRAGVPVYSIFFNDAGFGRGRGSFSGQNYLAELAEGTGGLSLYQSTGQNPVSMAPYLKQFQNDIANTYVATFPVDSNKKLVSLKTSTDLPKTKLRAPTLVRPGTILSN</sequence>
<protein>
    <recommendedName>
        <fullName evidence="4">VWA domain-containing protein</fullName>
    </recommendedName>
</protein>
<evidence type="ECO:0000256" key="1">
    <source>
        <dbReference type="SAM" id="SignalP"/>
    </source>
</evidence>
<feature type="signal peptide" evidence="1">
    <location>
        <begin position="1"/>
        <end position="18"/>
    </location>
</feature>
<name>A0A9X0U5J5_9BACT</name>
<reference evidence="2 3" key="1">
    <citation type="submission" date="2020-08" db="EMBL/GenBank/DDBJ databases">
        <title>Genomic Encyclopedia of Type Strains, Phase IV (KMG-V): Genome sequencing to study the core and pangenomes of soil and plant-associated prokaryotes.</title>
        <authorList>
            <person name="Whitman W."/>
        </authorList>
    </citation>
    <scope>NUCLEOTIDE SEQUENCE [LARGE SCALE GENOMIC DNA]</scope>
    <source>
        <strain evidence="2 3">X5P2</strain>
    </source>
</reference>
<evidence type="ECO:0000313" key="3">
    <source>
        <dbReference type="Proteomes" id="UP000535182"/>
    </source>
</evidence>
<comment type="caution">
    <text evidence="2">The sequence shown here is derived from an EMBL/GenBank/DDBJ whole genome shotgun (WGS) entry which is preliminary data.</text>
</comment>
<evidence type="ECO:0000313" key="2">
    <source>
        <dbReference type="EMBL" id="MBB5330606.1"/>
    </source>
</evidence>
<accession>A0A9X0U5J5</accession>
<gene>
    <name evidence="2" type="ORF">HDF14_004242</name>
</gene>
<feature type="chain" id="PRO_5040863698" description="VWA domain-containing protein" evidence="1">
    <location>
        <begin position="19"/>
        <end position="317"/>
    </location>
</feature>
<organism evidence="2 3">
    <name type="scientific">Tunturiibacter gelidiferens</name>
    <dbReference type="NCBI Taxonomy" id="3069689"/>
    <lineage>
        <taxon>Bacteria</taxon>
        <taxon>Pseudomonadati</taxon>
        <taxon>Acidobacteriota</taxon>
        <taxon>Terriglobia</taxon>
        <taxon>Terriglobales</taxon>
        <taxon>Acidobacteriaceae</taxon>
        <taxon>Tunturiibacter</taxon>
    </lineage>
</organism>
<dbReference type="EMBL" id="JACHEB010000011">
    <property type="protein sequence ID" value="MBB5330606.1"/>
    <property type="molecule type" value="Genomic_DNA"/>
</dbReference>
<keyword evidence="3" id="KW-1185">Reference proteome</keyword>
<dbReference type="AlphaFoldDB" id="A0A9X0U5J5"/>
<dbReference type="Proteomes" id="UP000535182">
    <property type="component" value="Unassembled WGS sequence"/>
</dbReference>
<dbReference type="RefSeq" id="WP_183980212.1">
    <property type="nucleotide sequence ID" value="NZ_JACHEB010000011.1"/>
</dbReference>
<evidence type="ECO:0008006" key="4">
    <source>
        <dbReference type="Google" id="ProtNLM"/>
    </source>
</evidence>
<proteinExistence type="predicted"/>